<keyword evidence="1" id="KW-0285">Flavoprotein</keyword>
<dbReference type="InterPro" id="IPR052206">
    <property type="entry name" value="Retinol_saturase"/>
</dbReference>
<dbReference type="EMBL" id="FXUL01000022">
    <property type="protein sequence ID" value="SMP75293.1"/>
    <property type="molecule type" value="Genomic_DNA"/>
</dbReference>
<keyword evidence="4" id="KW-0521">NADP</keyword>
<sequence length="516" mass="55482">MWDAIVIGSGISGLAAGAALSRAGKRVLLLEQHMTPGGQTQTYRRGDWTFATGVHYLAGVGPSYRAGGRFGRVIGQFGRLLDWLSDGQIQFAPLANPYDIVRLPGFEFGIEHPEAAYRSALLERFPHDAADIDRWFDACHAAREQAYALLALHSAPLWATFALHMLRGADLNRWARHTLADELARISNDKLRAVLGTRWPDHGAPPSRAPFIEHAIVTGAYNEGAYYPVGGPARFAEVLAPLVSAAGGELRLGADVRRIVVERGRAAGVVYSAGGEDREERARHVIGAMGAANIVRALDPAVAHEWQQQVQAMQPGLSFLLLSIGFDGDIAAAGASSANVWIHESTEIERIWTYPGDGDAPGLFVSFQSLKDPAYRGLPTAEVLAMVDSGSFAQWLGDAQAPRQASYLALKEKCAARMLAQFGRHFPSLAGMVRFHELATPVTQQHYARTPAGSIYGTELSAERMTGPVLRVRTPVPGLALAGQDVFGPGLPGSFASGLYAAAAVEPTLWPRLLQA</sequence>
<reference evidence="7 8" key="1">
    <citation type="submission" date="2017-05" db="EMBL/GenBank/DDBJ databases">
        <authorList>
            <person name="Varghese N."/>
            <person name="Submissions S."/>
        </authorList>
    </citation>
    <scope>NUCLEOTIDE SEQUENCE [LARGE SCALE GENOMIC DNA]</scope>
    <source>
        <strain evidence="7 8">DSM 26001</strain>
    </source>
</reference>
<dbReference type="RefSeq" id="WP_283444607.1">
    <property type="nucleotide sequence ID" value="NZ_FXUL01000022.1"/>
</dbReference>
<evidence type="ECO:0000259" key="6">
    <source>
        <dbReference type="Pfam" id="PF01593"/>
    </source>
</evidence>
<feature type="domain" description="Amine oxidase" evidence="6">
    <location>
        <begin position="218"/>
        <end position="505"/>
    </location>
</feature>
<proteinExistence type="predicted"/>
<comment type="caution">
    <text evidence="7">The sequence shown here is derived from an EMBL/GenBank/DDBJ whole genome shotgun (WGS) entry which is preliminary data.</text>
</comment>
<accession>A0ABY1QM34</accession>
<dbReference type="SUPFAM" id="SSF51905">
    <property type="entry name" value="FAD/NAD(P)-binding domain"/>
    <property type="match status" value="1"/>
</dbReference>
<dbReference type="Proteomes" id="UP001158049">
    <property type="component" value="Unassembled WGS sequence"/>
</dbReference>
<keyword evidence="3" id="KW-0274">FAD</keyword>
<keyword evidence="8" id="KW-1185">Reference proteome</keyword>
<keyword evidence="2" id="KW-0732">Signal</keyword>
<evidence type="ECO:0000313" key="7">
    <source>
        <dbReference type="EMBL" id="SMP75293.1"/>
    </source>
</evidence>
<name>A0ABY1QM34_9BURK</name>
<dbReference type="InterPro" id="IPR036188">
    <property type="entry name" value="FAD/NAD-bd_sf"/>
</dbReference>
<dbReference type="InterPro" id="IPR002937">
    <property type="entry name" value="Amino_oxidase"/>
</dbReference>
<dbReference type="Pfam" id="PF13450">
    <property type="entry name" value="NAD_binding_8"/>
    <property type="match status" value="1"/>
</dbReference>
<organism evidence="7 8">
    <name type="scientific">Noviherbaspirillum suwonense</name>
    <dbReference type="NCBI Taxonomy" id="1224511"/>
    <lineage>
        <taxon>Bacteria</taxon>
        <taxon>Pseudomonadati</taxon>
        <taxon>Pseudomonadota</taxon>
        <taxon>Betaproteobacteria</taxon>
        <taxon>Burkholderiales</taxon>
        <taxon>Oxalobacteraceae</taxon>
        <taxon>Noviherbaspirillum</taxon>
    </lineage>
</organism>
<protein>
    <submittedName>
        <fullName evidence="7">Phytoene dehydrogenase-related protein</fullName>
    </submittedName>
</protein>
<dbReference type="PANTHER" id="PTHR46091">
    <property type="entry name" value="BLR7054 PROTEIN"/>
    <property type="match status" value="1"/>
</dbReference>
<evidence type="ECO:0000256" key="1">
    <source>
        <dbReference type="ARBA" id="ARBA00022630"/>
    </source>
</evidence>
<gene>
    <name evidence="7" type="ORF">SAMN06295970_12272</name>
</gene>
<evidence type="ECO:0000256" key="4">
    <source>
        <dbReference type="ARBA" id="ARBA00022857"/>
    </source>
</evidence>
<evidence type="ECO:0000256" key="3">
    <source>
        <dbReference type="ARBA" id="ARBA00022827"/>
    </source>
</evidence>
<dbReference type="Pfam" id="PF01593">
    <property type="entry name" value="Amino_oxidase"/>
    <property type="match status" value="1"/>
</dbReference>
<keyword evidence="5" id="KW-0520">NAD</keyword>
<evidence type="ECO:0000256" key="2">
    <source>
        <dbReference type="ARBA" id="ARBA00022729"/>
    </source>
</evidence>
<evidence type="ECO:0000313" key="8">
    <source>
        <dbReference type="Proteomes" id="UP001158049"/>
    </source>
</evidence>
<evidence type="ECO:0000256" key="5">
    <source>
        <dbReference type="ARBA" id="ARBA00023027"/>
    </source>
</evidence>
<dbReference type="PANTHER" id="PTHR46091:SF3">
    <property type="entry name" value="AMINE OXIDASE DOMAIN-CONTAINING PROTEIN"/>
    <property type="match status" value="1"/>
</dbReference>
<dbReference type="Gene3D" id="3.50.50.60">
    <property type="entry name" value="FAD/NAD(P)-binding domain"/>
    <property type="match status" value="2"/>
</dbReference>